<organism evidence="3 4">
    <name type="scientific">Catonella massiliensis</name>
    <dbReference type="NCBI Taxonomy" id="2799636"/>
    <lineage>
        <taxon>Bacteria</taxon>
        <taxon>Bacillati</taxon>
        <taxon>Bacillota</taxon>
        <taxon>Clostridia</taxon>
        <taxon>Lachnospirales</taxon>
        <taxon>Lachnospiraceae</taxon>
        <taxon>Catonella</taxon>
    </lineage>
</organism>
<dbReference type="Gene3D" id="1.10.260.40">
    <property type="entry name" value="lambda repressor-like DNA-binding domains"/>
    <property type="match status" value="1"/>
</dbReference>
<dbReference type="SMART" id="SM00530">
    <property type="entry name" value="HTH_XRE"/>
    <property type="match status" value="1"/>
</dbReference>
<comment type="caution">
    <text evidence="3">The sequence shown here is derived from an EMBL/GenBank/DDBJ whole genome shotgun (WGS) entry which is preliminary data.</text>
</comment>
<keyword evidence="4" id="KW-1185">Reference proteome</keyword>
<dbReference type="Pfam" id="PF01381">
    <property type="entry name" value="HTH_3"/>
    <property type="match status" value="1"/>
</dbReference>
<feature type="domain" description="HTH cro/C1-type" evidence="2">
    <location>
        <begin position="24"/>
        <end position="58"/>
    </location>
</feature>
<keyword evidence="1" id="KW-0238">DNA-binding</keyword>
<sequence>MVRDKWFISADYKTASTSILYDNLASLRARIGITQEELANVIGVSRQTYYAIETGTRKMTWVIYLTLVFFFNSVEETSEMLKELRIFPIDLVVRFNEQLEDVEPLDV</sequence>
<evidence type="ECO:0000259" key="2">
    <source>
        <dbReference type="PROSITE" id="PS50943"/>
    </source>
</evidence>
<dbReference type="InterPro" id="IPR001387">
    <property type="entry name" value="Cro/C1-type_HTH"/>
</dbReference>
<protein>
    <submittedName>
        <fullName evidence="3">Helix-turn-helix domain-containing protein</fullName>
    </submittedName>
</protein>
<reference evidence="3 4" key="1">
    <citation type="submission" date="2021-01" db="EMBL/GenBank/DDBJ databases">
        <title>Isolation and description of Catonella massiliensis sp. nov., a novel Catonella species, isolated from a stable periodontitis subject.</title>
        <authorList>
            <person name="Antezack A."/>
            <person name="Boxberger M."/>
            <person name="La Scola B."/>
            <person name="Monnet-Corti V."/>
        </authorList>
    </citation>
    <scope>NUCLEOTIDE SEQUENCE [LARGE SCALE GENOMIC DNA]</scope>
    <source>
        <strain evidence="3 4">Marseille-Q4567</strain>
    </source>
</reference>
<evidence type="ECO:0000313" key="4">
    <source>
        <dbReference type="Proteomes" id="UP000604730"/>
    </source>
</evidence>
<dbReference type="SUPFAM" id="SSF47413">
    <property type="entry name" value="lambda repressor-like DNA-binding domains"/>
    <property type="match status" value="1"/>
</dbReference>
<dbReference type="PANTHER" id="PTHR46558:SF4">
    <property type="entry name" value="DNA-BIDING PHAGE PROTEIN"/>
    <property type="match status" value="1"/>
</dbReference>
<gene>
    <name evidence="3" type="ORF">JJN12_08380</name>
</gene>
<accession>A0ABS1J0W9</accession>
<dbReference type="EMBL" id="JAEPRJ010000001">
    <property type="protein sequence ID" value="MBK5897792.1"/>
    <property type="molecule type" value="Genomic_DNA"/>
</dbReference>
<evidence type="ECO:0000256" key="1">
    <source>
        <dbReference type="ARBA" id="ARBA00023125"/>
    </source>
</evidence>
<dbReference type="CDD" id="cd00093">
    <property type="entry name" value="HTH_XRE"/>
    <property type="match status" value="1"/>
</dbReference>
<dbReference type="InterPro" id="IPR010982">
    <property type="entry name" value="Lambda_DNA-bd_dom_sf"/>
</dbReference>
<proteinExistence type="predicted"/>
<dbReference type="PANTHER" id="PTHR46558">
    <property type="entry name" value="TRACRIPTIONAL REGULATORY PROTEIN-RELATED-RELATED"/>
    <property type="match status" value="1"/>
</dbReference>
<name>A0ABS1J0W9_9FIRM</name>
<dbReference type="PROSITE" id="PS50943">
    <property type="entry name" value="HTH_CROC1"/>
    <property type="match status" value="1"/>
</dbReference>
<dbReference type="Proteomes" id="UP000604730">
    <property type="component" value="Unassembled WGS sequence"/>
</dbReference>
<evidence type="ECO:0000313" key="3">
    <source>
        <dbReference type="EMBL" id="MBK5897792.1"/>
    </source>
</evidence>
<dbReference type="RefSeq" id="WP_208429256.1">
    <property type="nucleotide sequence ID" value="NZ_JAEPRJ010000001.1"/>
</dbReference>